<dbReference type="EMBL" id="JACCBD010000001">
    <property type="protein sequence ID" value="NYD26357.1"/>
    <property type="molecule type" value="Genomic_DNA"/>
</dbReference>
<comment type="caution">
    <text evidence="3">The sequence shown here is derived from an EMBL/GenBank/DDBJ whole genome shotgun (WGS) entry which is preliminary data.</text>
</comment>
<keyword evidence="4" id="KW-1185">Reference proteome</keyword>
<feature type="domain" description="DUF1468" evidence="2">
    <location>
        <begin position="35"/>
        <end position="207"/>
    </location>
</feature>
<proteinExistence type="predicted"/>
<evidence type="ECO:0000313" key="4">
    <source>
        <dbReference type="Proteomes" id="UP000586095"/>
    </source>
</evidence>
<evidence type="ECO:0000313" key="3">
    <source>
        <dbReference type="EMBL" id="NYD26357.1"/>
    </source>
</evidence>
<sequence>MSYSHNPTAMSAVVGEEITLTAGKDRGRALLVQLIMPAVLLAFAGYLAIGMVTMRVPEGTAFPGPRFFPALIAGGLTLFAILLAVAALREHRRAATQQHDEDPAILIGQGAAGGADVDADVDADGDPAEPARAVRIDWASLAWVIGSFLVFTLVLPYLGWIIAAALLFWGVARGFGTRRPLVSLVVGLTLSSLVYIAFDMALGMSLPSGVLGWEF</sequence>
<accession>A0A852R1B0</accession>
<evidence type="ECO:0000256" key="1">
    <source>
        <dbReference type="SAM" id="Phobius"/>
    </source>
</evidence>
<dbReference type="RefSeq" id="WP_185986589.1">
    <property type="nucleotide sequence ID" value="NZ_BAAALZ010000002.1"/>
</dbReference>
<dbReference type="Proteomes" id="UP000586095">
    <property type="component" value="Unassembled WGS sequence"/>
</dbReference>
<protein>
    <submittedName>
        <fullName evidence="3">Putative tricarboxylic transport membrane protein</fullName>
    </submittedName>
</protein>
<feature type="transmembrane region" description="Helical" evidence="1">
    <location>
        <begin position="66"/>
        <end position="88"/>
    </location>
</feature>
<feature type="transmembrane region" description="Helical" evidence="1">
    <location>
        <begin position="30"/>
        <end position="54"/>
    </location>
</feature>
<keyword evidence="1" id="KW-1133">Transmembrane helix</keyword>
<feature type="transmembrane region" description="Helical" evidence="1">
    <location>
        <begin position="181"/>
        <end position="198"/>
    </location>
</feature>
<gene>
    <name evidence="3" type="ORF">BJ960_001160</name>
</gene>
<organism evidence="3 4">
    <name type="scientific">Leucobacter aridicollis</name>
    <dbReference type="NCBI Taxonomy" id="283878"/>
    <lineage>
        <taxon>Bacteria</taxon>
        <taxon>Bacillati</taxon>
        <taxon>Actinomycetota</taxon>
        <taxon>Actinomycetes</taxon>
        <taxon>Micrococcales</taxon>
        <taxon>Microbacteriaceae</taxon>
        <taxon>Leucobacter</taxon>
    </lineage>
</organism>
<feature type="transmembrane region" description="Helical" evidence="1">
    <location>
        <begin position="141"/>
        <end position="169"/>
    </location>
</feature>
<evidence type="ECO:0000259" key="2">
    <source>
        <dbReference type="Pfam" id="PF07331"/>
    </source>
</evidence>
<keyword evidence="1" id="KW-0812">Transmembrane</keyword>
<keyword evidence="1" id="KW-0472">Membrane</keyword>
<reference evidence="3 4" key="1">
    <citation type="submission" date="2020-07" db="EMBL/GenBank/DDBJ databases">
        <title>Sequencing the genomes of 1000 actinobacteria strains.</title>
        <authorList>
            <person name="Klenk H.-P."/>
        </authorList>
    </citation>
    <scope>NUCLEOTIDE SEQUENCE [LARGE SCALE GENOMIC DNA]</scope>
    <source>
        <strain evidence="3 4">DSM 17380</strain>
    </source>
</reference>
<dbReference type="AlphaFoldDB" id="A0A852R1B0"/>
<dbReference type="Pfam" id="PF07331">
    <property type="entry name" value="TctB"/>
    <property type="match status" value="1"/>
</dbReference>
<dbReference type="InterPro" id="IPR009936">
    <property type="entry name" value="DUF1468"/>
</dbReference>
<name>A0A852R1B0_9MICO</name>